<evidence type="ECO:0000256" key="1">
    <source>
        <dbReference type="ARBA" id="ARBA00022485"/>
    </source>
</evidence>
<dbReference type="Pfam" id="PF12798">
    <property type="entry name" value="Fer4_3"/>
    <property type="match status" value="1"/>
</dbReference>
<keyword evidence="3" id="KW-0408">Iron</keyword>
<proteinExistence type="predicted"/>
<dbReference type="GO" id="GO:0051539">
    <property type="term" value="F:4 iron, 4 sulfur cluster binding"/>
    <property type="evidence" value="ECO:0007669"/>
    <property type="project" value="UniProtKB-KW"/>
</dbReference>
<dbReference type="InterPro" id="IPR017896">
    <property type="entry name" value="4Fe4S_Fe-S-bd"/>
</dbReference>
<accession>A0A1D7TGM4</accession>
<dbReference type="PANTHER" id="PTHR24960">
    <property type="entry name" value="PHOTOSYSTEM I IRON-SULFUR CENTER-RELATED"/>
    <property type="match status" value="1"/>
</dbReference>
<dbReference type="Gene3D" id="3.30.70.20">
    <property type="match status" value="2"/>
</dbReference>
<dbReference type="AlphaFoldDB" id="A0A1D7TGM4"/>
<dbReference type="Pfam" id="PF12838">
    <property type="entry name" value="Fer4_7"/>
    <property type="match status" value="1"/>
</dbReference>
<evidence type="ECO:0000313" key="7">
    <source>
        <dbReference type="EMBL" id="AOO64151.1"/>
    </source>
</evidence>
<feature type="domain" description="4Fe-4S ferredoxin-type" evidence="6">
    <location>
        <begin position="202"/>
        <end position="230"/>
    </location>
</feature>
<gene>
    <name evidence="7" type="ORF">SHALO_0354</name>
</gene>
<dbReference type="SUPFAM" id="SSF54862">
    <property type="entry name" value="4Fe-4S ferredoxins"/>
    <property type="match status" value="1"/>
</dbReference>
<protein>
    <submittedName>
        <fullName evidence="7">Nitrous oxide reductase quinol dehydrogenase membrane subunit NosG</fullName>
    </submittedName>
</protein>
<evidence type="ECO:0000256" key="2">
    <source>
        <dbReference type="ARBA" id="ARBA00022723"/>
    </source>
</evidence>
<dbReference type="PROSITE" id="PS51379">
    <property type="entry name" value="4FE4S_FER_2"/>
    <property type="match status" value="3"/>
</dbReference>
<dbReference type="PROSITE" id="PS00198">
    <property type="entry name" value="4FE4S_FER_1"/>
    <property type="match status" value="2"/>
</dbReference>
<keyword evidence="5" id="KW-0812">Transmembrane</keyword>
<dbReference type="RefSeq" id="WP_069477115.1">
    <property type="nucleotide sequence ID" value="NZ_CP017111.1"/>
</dbReference>
<feature type="transmembrane region" description="Helical" evidence="5">
    <location>
        <begin position="12"/>
        <end position="35"/>
    </location>
</feature>
<dbReference type="EMBL" id="CP017111">
    <property type="protein sequence ID" value="AOO64151.1"/>
    <property type="molecule type" value="Genomic_DNA"/>
</dbReference>
<evidence type="ECO:0000256" key="5">
    <source>
        <dbReference type="SAM" id="Phobius"/>
    </source>
</evidence>
<organism evidence="7 8">
    <name type="scientific">Sulfurospirillum halorespirans DSM 13726</name>
    <dbReference type="NCBI Taxonomy" id="1193502"/>
    <lineage>
        <taxon>Bacteria</taxon>
        <taxon>Pseudomonadati</taxon>
        <taxon>Campylobacterota</taxon>
        <taxon>Epsilonproteobacteria</taxon>
        <taxon>Campylobacterales</taxon>
        <taxon>Sulfurospirillaceae</taxon>
        <taxon>Sulfurospirillum</taxon>
    </lineage>
</organism>
<dbReference type="InterPro" id="IPR017900">
    <property type="entry name" value="4Fe4S_Fe_S_CS"/>
</dbReference>
<dbReference type="KEGG" id="shal:SHALO_0354"/>
<dbReference type="STRING" id="1193502.SHALO_0354"/>
<feature type="domain" description="4Fe-4S ferredoxin-type" evidence="6">
    <location>
        <begin position="84"/>
        <end position="117"/>
    </location>
</feature>
<evidence type="ECO:0000256" key="4">
    <source>
        <dbReference type="ARBA" id="ARBA00023014"/>
    </source>
</evidence>
<sequence length="244" mass="26833">MALHVKQERREFIHYSTLGILGLALGAGVVGAPYLKAKETRLRPPGAVDEDRFLSLCIKCGQCLQVCPYHSIKLADFAKGYGMGTPYIEARERGCYLCGALPCVLACPTGALDHHAEKPEDVKMGIAVFAFPETCLAITRTIVPKNQIERIYAHPHTRSLEEDVLKKLSTYEGKNCTICADMCPLPNPLNAIEMIVTEDGIKKPQINKGCVGCGVCEELCPASSPSIVIKPRETYETYYVKDQK</sequence>
<dbReference type="PATRIC" id="fig|1193502.14.peg.361"/>
<keyword evidence="5" id="KW-0472">Membrane</keyword>
<dbReference type="CDD" id="cd16373">
    <property type="entry name" value="DMSOR_beta_like"/>
    <property type="match status" value="1"/>
</dbReference>
<keyword evidence="2" id="KW-0479">Metal-binding</keyword>
<evidence type="ECO:0000313" key="8">
    <source>
        <dbReference type="Proteomes" id="UP000094609"/>
    </source>
</evidence>
<evidence type="ECO:0000256" key="3">
    <source>
        <dbReference type="ARBA" id="ARBA00023004"/>
    </source>
</evidence>
<keyword evidence="1" id="KW-0004">4Fe-4S</keyword>
<dbReference type="GO" id="GO:0046872">
    <property type="term" value="F:metal ion binding"/>
    <property type="evidence" value="ECO:0007669"/>
    <property type="project" value="UniProtKB-KW"/>
</dbReference>
<dbReference type="InterPro" id="IPR050157">
    <property type="entry name" value="PSI_iron-sulfur_center"/>
</dbReference>
<dbReference type="PANTHER" id="PTHR24960:SF79">
    <property type="entry name" value="PHOTOSYSTEM I IRON-SULFUR CENTER"/>
    <property type="match status" value="1"/>
</dbReference>
<reference evidence="8" key="1">
    <citation type="submission" date="2016-08" db="EMBL/GenBank/DDBJ databases">
        <title>Complete genome sequence of the organohalide-respiring Epsilonproteobacterium Sulfurospirillum halorespirans.</title>
        <authorList>
            <person name="Goris T."/>
            <person name="Zimmermann J."/>
            <person name="Schenz B."/>
            <person name="Lemos M."/>
            <person name="Hackermueller J."/>
            <person name="Diekert G."/>
        </authorList>
    </citation>
    <scope>NUCLEOTIDE SEQUENCE [LARGE SCALE GENOMIC DNA]</scope>
    <source>
        <strain>DSM 13726</strain>
        <strain evidence="8">PCE-M2</strain>
    </source>
</reference>
<evidence type="ECO:0000259" key="6">
    <source>
        <dbReference type="PROSITE" id="PS51379"/>
    </source>
</evidence>
<keyword evidence="8" id="KW-1185">Reference proteome</keyword>
<name>A0A1D7TGM4_9BACT</name>
<keyword evidence="4" id="KW-0411">Iron-sulfur</keyword>
<dbReference type="Proteomes" id="UP000094609">
    <property type="component" value="Chromosome"/>
</dbReference>
<feature type="domain" description="4Fe-4S ferredoxin-type" evidence="6">
    <location>
        <begin position="44"/>
        <end position="77"/>
    </location>
</feature>
<keyword evidence="5" id="KW-1133">Transmembrane helix</keyword>